<keyword evidence="8" id="KW-0157">Chromophore</keyword>
<proteinExistence type="inferred from homology"/>
<feature type="transmembrane region" description="Helical" evidence="12">
    <location>
        <begin position="128"/>
        <end position="146"/>
    </location>
</feature>
<dbReference type="PRINTS" id="PR00251">
    <property type="entry name" value="BACTRLOPSIN"/>
</dbReference>
<dbReference type="GO" id="GO:0005886">
    <property type="term" value="C:plasma membrane"/>
    <property type="evidence" value="ECO:0007669"/>
    <property type="project" value="TreeGrafter"/>
</dbReference>
<evidence type="ECO:0000256" key="9">
    <source>
        <dbReference type="ARBA" id="ARBA00023136"/>
    </source>
</evidence>
<dbReference type="PANTHER" id="PTHR28286">
    <property type="match status" value="1"/>
</dbReference>
<comment type="similarity">
    <text evidence="2">Belongs to the archaeal/bacterial/fungal opsin family.</text>
</comment>
<keyword evidence="5 12" id="KW-0812">Transmembrane</keyword>
<feature type="transmembrane region" description="Helical" evidence="12">
    <location>
        <begin position="74"/>
        <end position="92"/>
    </location>
</feature>
<dbReference type="PROSITE" id="PS00950">
    <property type="entry name" value="BACTERIAL_OPSIN_1"/>
    <property type="match status" value="1"/>
</dbReference>
<dbReference type="RefSeq" id="XP_025348786.1">
    <property type="nucleotide sequence ID" value="XM_025492325.1"/>
</dbReference>
<feature type="transmembrane region" description="Helical" evidence="12">
    <location>
        <begin position="153"/>
        <end position="173"/>
    </location>
</feature>
<dbReference type="FunFam" id="1.20.1070.10:FF:000160">
    <property type="entry name" value="Related to Opsin-1"/>
    <property type="match status" value="1"/>
</dbReference>
<dbReference type="Gene3D" id="1.20.1070.10">
    <property type="entry name" value="Rhodopsin 7-helix transmembrane proteins"/>
    <property type="match status" value="1"/>
</dbReference>
<dbReference type="PANTHER" id="PTHR28286:SF1">
    <property type="entry name" value="30 KDA HEAT SHOCK PROTEIN-RELATED"/>
    <property type="match status" value="1"/>
</dbReference>
<evidence type="ECO:0000256" key="7">
    <source>
        <dbReference type="ARBA" id="ARBA00022989"/>
    </source>
</evidence>
<reference evidence="13 14" key="1">
    <citation type="journal article" date="2018" name="Mol. Biol. Evol.">
        <title>Broad Genomic Sampling Reveals a Smut Pathogenic Ancestry of the Fungal Clade Ustilaginomycotina.</title>
        <authorList>
            <person name="Kijpornyongpan T."/>
            <person name="Mondo S.J."/>
            <person name="Barry K."/>
            <person name="Sandor L."/>
            <person name="Lee J."/>
            <person name="Lipzen A."/>
            <person name="Pangilinan J."/>
            <person name="LaButti K."/>
            <person name="Hainaut M."/>
            <person name="Henrissat B."/>
            <person name="Grigoriev I.V."/>
            <person name="Spatafora J.W."/>
            <person name="Aime M.C."/>
        </authorList>
    </citation>
    <scope>NUCLEOTIDE SEQUENCE [LARGE SCALE GENOMIC DNA]</scope>
    <source>
        <strain evidence="13 14">MCA 4718</strain>
    </source>
</reference>
<evidence type="ECO:0000256" key="1">
    <source>
        <dbReference type="ARBA" id="ARBA00004141"/>
    </source>
</evidence>
<evidence type="ECO:0000256" key="8">
    <source>
        <dbReference type="ARBA" id="ARBA00022991"/>
    </source>
</evidence>
<accession>A0A316U8T4</accession>
<protein>
    <submittedName>
        <fullName evidence="13">Family A G protein-coupled receptor-like protein</fullName>
    </submittedName>
</protein>
<evidence type="ECO:0000256" key="11">
    <source>
        <dbReference type="SAM" id="MobiDB-lite"/>
    </source>
</evidence>
<keyword evidence="6" id="KW-0681">Retinal protein</keyword>
<dbReference type="InterPro" id="IPR018229">
    <property type="entry name" value="Rhodopsin_retinal_BS"/>
</dbReference>
<feature type="transmembrane region" description="Helical" evidence="12">
    <location>
        <begin position="179"/>
        <end position="202"/>
    </location>
</feature>
<feature type="transmembrane region" description="Helical" evidence="12">
    <location>
        <begin position="44"/>
        <end position="62"/>
    </location>
</feature>
<dbReference type="AlphaFoldDB" id="A0A316U8T4"/>
<keyword evidence="4" id="KW-0716">Sensory transduction</keyword>
<feature type="region of interest" description="Disordered" evidence="11">
    <location>
        <begin position="291"/>
        <end position="323"/>
    </location>
</feature>
<gene>
    <name evidence="13" type="ORF">BCV69DRAFT_282345</name>
</gene>
<keyword evidence="9 12" id="KW-0472">Membrane</keyword>
<keyword evidence="14" id="KW-1185">Reference proteome</keyword>
<keyword evidence="10 13" id="KW-0675">Receptor</keyword>
<dbReference type="Proteomes" id="UP000245942">
    <property type="component" value="Unassembled WGS sequence"/>
</dbReference>
<dbReference type="Pfam" id="PF01036">
    <property type="entry name" value="Bac_rhodopsin"/>
    <property type="match status" value="1"/>
</dbReference>
<dbReference type="GeneID" id="37014059"/>
<evidence type="ECO:0000256" key="3">
    <source>
        <dbReference type="ARBA" id="ARBA00022543"/>
    </source>
</evidence>
<evidence type="ECO:0000313" key="13">
    <source>
        <dbReference type="EMBL" id="PWN21626.1"/>
    </source>
</evidence>
<evidence type="ECO:0000313" key="14">
    <source>
        <dbReference type="Proteomes" id="UP000245942"/>
    </source>
</evidence>
<dbReference type="EMBL" id="KZ819325">
    <property type="protein sequence ID" value="PWN21626.1"/>
    <property type="molecule type" value="Genomic_DNA"/>
</dbReference>
<dbReference type="GO" id="GO:0009881">
    <property type="term" value="F:photoreceptor activity"/>
    <property type="evidence" value="ECO:0007669"/>
    <property type="project" value="UniProtKB-KW"/>
</dbReference>
<sequence length="323" mass="35030">MASYVQRGVDHFNSALDAKLLARGSIASNALVADIDITDAATDFLWAIFAVMAFTTIAILFYANFMVPRHQRAFVYLSAAITGTASIAYFSMASDLGSTPVTVEFLNGWDTANSSGVYPTRSIWYARYIDWTITTPLLLLELLLISGMPLSNVFLTIFWDIVMIETGLIGSLVTSQYKWGFYVFGCIAMFLVFYDLYVVGWSSAKKLDPSLGRTYITGTAMLSFLWFLYPIAWGLADGGNQISPTGEMVFYGVLDLLAKPVFAIVHLVGLRSLNYDVLGLQSGKRSAYQEAAGTGGGITSTSKGQEASHGHGSPSETAVHGNA</sequence>
<dbReference type="GO" id="GO:0005216">
    <property type="term" value="F:monoatomic ion channel activity"/>
    <property type="evidence" value="ECO:0007669"/>
    <property type="project" value="InterPro"/>
</dbReference>
<dbReference type="InterPro" id="IPR001425">
    <property type="entry name" value="Arc/bac/fun_rhodopsins"/>
</dbReference>
<evidence type="ECO:0000256" key="4">
    <source>
        <dbReference type="ARBA" id="ARBA00022606"/>
    </source>
</evidence>
<keyword evidence="3" id="KW-0600">Photoreceptor protein</keyword>
<feature type="transmembrane region" description="Helical" evidence="12">
    <location>
        <begin position="214"/>
        <end position="236"/>
    </location>
</feature>
<name>A0A316U8T4_9BASI</name>
<keyword evidence="7 12" id="KW-1133">Transmembrane helix</keyword>
<evidence type="ECO:0000256" key="12">
    <source>
        <dbReference type="SAM" id="Phobius"/>
    </source>
</evidence>
<evidence type="ECO:0000256" key="2">
    <source>
        <dbReference type="ARBA" id="ARBA00008130"/>
    </source>
</evidence>
<dbReference type="SMART" id="SM01021">
    <property type="entry name" value="Bac_rhodopsin"/>
    <property type="match status" value="1"/>
</dbReference>
<evidence type="ECO:0000256" key="5">
    <source>
        <dbReference type="ARBA" id="ARBA00022692"/>
    </source>
</evidence>
<dbReference type="GO" id="GO:0005783">
    <property type="term" value="C:endoplasmic reticulum"/>
    <property type="evidence" value="ECO:0007669"/>
    <property type="project" value="TreeGrafter"/>
</dbReference>
<evidence type="ECO:0000256" key="6">
    <source>
        <dbReference type="ARBA" id="ARBA00022925"/>
    </source>
</evidence>
<comment type="subcellular location">
    <subcellularLocation>
        <location evidence="1">Membrane</location>
        <topology evidence="1">Multi-pass membrane protein</topology>
    </subcellularLocation>
</comment>
<feature type="transmembrane region" description="Helical" evidence="12">
    <location>
        <begin position="248"/>
        <end position="270"/>
    </location>
</feature>
<organism evidence="13 14">
    <name type="scientific">Pseudomicrostroma glucosiphilum</name>
    <dbReference type="NCBI Taxonomy" id="1684307"/>
    <lineage>
        <taxon>Eukaryota</taxon>
        <taxon>Fungi</taxon>
        <taxon>Dikarya</taxon>
        <taxon>Basidiomycota</taxon>
        <taxon>Ustilaginomycotina</taxon>
        <taxon>Exobasidiomycetes</taxon>
        <taxon>Microstromatales</taxon>
        <taxon>Microstromatales incertae sedis</taxon>
        <taxon>Pseudomicrostroma</taxon>
    </lineage>
</organism>
<dbReference type="SUPFAM" id="SSF81321">
    <property type="entry name" value="Family A G protein-coupled receptor-like"/>
    <property type="match status" value="1"/>
</dbReference>
<dbReference type="CDD" id="cd15239">
    <property type="entry name" value="7tm_YRO2_fungal-like"/>
    <property type="match status" value="1"/>
</dbReference>
<dbReference type="OrthoDB" id="536545at2759"/>
<evidence type="ECO:0000256" key="10">
    <source>
        <dbReference type="ARBA" id="ARBA00023170"/>
    </source>
</evidence>
<dbReference type="InterPro" id="IPR043476">
    <property type="entry name" value="Yro2-like_7TM"/>
</dbReference>
<dbReference type="GO" id="GO:0007602">
    <property type="term" value="P:phototransduction"/>
    <property type="evidence" value="ECO:0007669"/>
    <property type="project" value="UniProtKB-KW"/>
</dbReference>